<reference evidence="3" key="1">
    <citation type="submission" date="2018-02" db="EMBL/GenBank/DDBJ databases">
        <authorList>
            <person name="Hausmann B."/>
        </authorList>
    </citation>
    <scope>NUCLEOTIDE SEQUENCE [LARGE SCALE GENOMIC DNA]</scope>
    <source>
        <strain evidence="3">Peat soil MAG SbA5</strain>
    </source>
</reference>
<dbReference type="EMBL" id="OKRB01000108">
    <property type="protein sequence ID" value="SPE25510.1"/>
    <property type="molecule type" value="Genomic_DNA"/>
</dbReference>
<keyword evidence="1" id="KW-0732">Signal</keyword>
<organism evidence="2 3">
    <name type="scientific">Candidatus Sulfuritelmatomonas gaucii</name>
    <dbReference type="NCBI Taxonomy" id="2043161"/>
    <lineage>
        <taxon>Bacteria</taxon>
        <taxon>Pseudomonadati</taxon>
        <taxon>Acidobacteriota</taxon>
        <taxon>Terriglobia</taxon>
        <taxon>Terriglobales</taxon>
        <taxon>Acidobacteriaceae</taxon>
        <taxon>Candidatus Sulfuritelmatomonas</taxon>
    </lineage>
</organism>
<dbReference type="Gene3D" id="2.60.120.560">
    <property type="entry name" value="Exo-inulinase, domain 1"/>
    <property type="match status" value="1"/>
</dbReference>
<dbReference type="Proteomes" id="UP000239735">
    <property type="component" value="Unassembled WGS sequence"/>
</dbReference>
<sequence>MKTPASLFAILLVVPASCAAQIPLISVSQLDLRNAQAEVTTYHGQSALELTETSQGSAQALAILKNRTFHDGVIALDVAGAPSKSAFEGARGFIGIAFHVSADASHYECIYIRPTNGRADDQLRRNHSTQYISAPDWPWDRLRKETPGVYESYADMVAGEWTHLRIVIHGTNAALYVGNAEQPCLLVHDLKLGDSQGAIALWIGPGTEGYFRNLSVEDQGRN</sequence>
<protein>
    <recommendedName>
        <fullName evidence="4">3-keto-disaccharide hydrolase domain-containing protein</fullName>
    </recommendedName>
</protein>
<feature type="signal peptide" evidence="1">
    <location>
        <begin position="1"/>
        <end position="19"/>
    </location>
</feature>
<dbReference type="AlphaFoldDB" id="A0A2N9LQJ3"/>
<name>A0A2N9LQJ3_9BACT</name>
<evidence type="ECO:0008006" key="4">
    <source>
        <dbReference type="Google" id="ProtNLM"/>
    </source>
</evidence>
<dbReference type="OrthoDB" id="118532at2"/>
<evidence type="ECO:0000313" key="2">
    <source>
        <dbReference type="EMBL" id="SPE25510.1"/>
    </source>
</evidence>
<accession>A0A2N9LQJ3</accession>
<proteinExistence type="predicted"/>
<evidence type="ECO:0000313" key="3">
    <source>
        <dbReference type="Proteomes" id="UP000239735"/>
    </source>
</evidence>
<feature type="chain" id="PRO_5014705667" description="3-keto-disaccharide hydrolase domain-containing protein" evidence="1">
    <location>
        <begin position="20"/>
        <end position="222"/>
    </location>
</feature>
<evidence type="ECO:0000256" key="1">
    <source>
        <dbReference type="SAM" id="SignalP"/>
    </source>
</evidence>
<gene>
    <name evidence="2" type="ORF">SBA5_50099</name>
</gene>